<name>A0A4R8DVN7_9BACT</name>
<gene>
    <name evidence="1" type="ORF">EDB95_3035</name>
</gene>
<reference evidence="1 2" key="1">
    <citation type="submission" date="2019-03" db="EMBL/GenBank/DDBJ databases">
        <title>Genomic Encyclopedia of Type Strains, Phase IV (KMG-IV): sequencing the most valuable type-strain genomes for metagenomic binning, comparative biology and taxonomic classification.</title>
        <authorList>
            <person name="Goeker M."/>
        </authorList>
    </citation>
    <scope>NUCLEOTIDE SEQUENCE [LARGE SCALE GENOMIC DNA]</scope>
    <source>
        <strain evidence="1 2">DSM 100059</strain>
    </source>
</reference>
<sequence length="1221" mass="127856">MTPKNNPNHSLLMGITKLWTGLPVLMGAILTVSPTPAQVKVQQVQRSPVTGVIPVRPPRVDPPDTLNFGNFVLVVDSFTSRGAYNVATQTFTGLSGVGTIHFGCQRPIIVWGPVPVGPVKAVAQVGPVKAVGPVSAVVPARLQTVDIVDQVSDPSRQLSVSQAKALGISLGAGEHVQVQSPTSIAKNANLAQLIGPVHWIQPGVTVRFDGVSTHPLRAGYGDVSVGTASYPASPGGGPFTLDVAAGFQLTVDTMTIRPGQNAAATGRLWLPNTLTGPGNCQGASIGLGTISLSNACEFYKELPDSNYGTWGVGNTTLTVHGHGYVADFSSTQHYSGDPHPASWKGVDLLNGSSDGTTGDTVLSNIGYLQGHYTYALASVDGGGLAAGFILASPYTYYASQPLGYIINFDTARINVDSSQVTGGLIVGGRIILPRTAARLLDDSAVVLTRPVMGVGKNLDVGGFVNIPPNTFVYWGDLVAAGGGDQKSFGLGGFDSAAMVYFSAQPKPFRPPLMAGPNSIFDSTRDLSLVDLDSLGFEGVTFKNFTALVVNTPQSPSHFDPQKPTVSLAGSHLALKLGYQRSQWMNVVSQGVHCNVHAKIVAADTVRLGDPSESLYDGVTPFKIMPVSDQYKVAVFPDIDAFVLQCWESAVVLCSYKAILSEPQPTGGYYVVDKVFFTSTANDAGGQVDIGLNDSLSYWGLKLVQKPGFSSGGTLSVRTGQIILTASGLSEKRHFAEPFWLTWGELLANGSVGRLFFDYNSANQAFDGFGFVPTAVALSAYNSNPAVKPYLHVAGNAHFPFFGADYLNIQDDYVPSQTSDPFDMRYVSLSNAATGAFLPTHRAIGGNWHDGLGIFGFTIDYAGTTQDGFIGTGTSALSCMGSAVGSTLEMNSRGTCIHIGTNQTDMRAITLGPVADVSNITQIWGCACIHNDDIENVVVGGSISNAANVSAIIRAGDYLSAILQITPCMQRLTLDGMCSLSLALSLDAEVNGHAQLTLNEAQGYVEGEVDGDITLGQGDVLSGNSLDAQGQLDWHLGTDYQSIQGQVALTIMSGITLIGGTGTTLGSGFYVAHNAPKADAWVLQGTSPQYALNTAAMPDNLSGIYGYIHVQQGVNLYIVSGQYEIFLGLGAFMLTPQGAGLLGALSGGVGLPYIVGNLGGSISGEILGGLVSAGADFDLQIIGPYPFSFQGSVGLHACVLWVFCGSVSVTIGLNTAQGFYIQ</sequence>
<dbReference type="AlphaFoldDB" id="A0A4R8DVN7"/>
<accession>A0A4R8DVN7</accession>
<evidence type="ECO:0000313" key="2">
    <source>
        <dbReference type="Proteomes" id="UP000294498"/>
    </source>
</evidence>
<keyword evidence="2" id="KW-1185">Reference proteome</keyword>
<dbReference type="EMBL" id="SODV01000001">
    <property type="protein sequence ID" value="TDX01988.1"/>
    <property type="molecule type" value="Genomic_DNA"/>
</dbReference>
<protein>
    <submittedName>
        <fullName evidence="1">Uncharacterized protein</fullName>
    </submittedName>
</protein>
<proteinExistence type="predicted"/>
<dbReference type="Proteomes" id="UP000294498">
    <property type="component" value="Unassembled WGS sequence"/>
</dbReference>
<evidence type="ECO:0000313" key="1">
    <source>
        <dbReference type="EMBL" id="TDX01988.1"/>
    </source>
</evidence>
<comment type="caution">
    <text evidence="1">The sequence shown here is derived from an EMBL/GenBank/DDBJ whole genome shotgun (WGS) entry which is preliminary data.</text>
</comment>
<organism evidence="1 2">
    <name type="scientific">Dinghuibacter silviterrae</name>
    <dbReference type="NCBI Taxonomy" id="1539049"/>
    <lineage>
        <taxon>Bacteria</taxon>
        <taxon>Pseudomonadati</taxon>
        <taxon>Bacteroidota</taxon>
        <taxon>Chitinophagia</taxon>
        <taxon>Chitinophagales</taxon>
        <taxon>Chitinophagaceae</taxon>
        <taxon>Dinghuibacter</taxon>
    </lineage>
</organism>